<proteinExistence type="predicted"/>
<accession>A0A6C0EJ48</accession>
<sequence>MDSPQSNKMGPVNILKLFLEREIDYHTSCARQKLLININIGTYGDLEQEINKEWFETITPTLLDQNYCKVFYYFDSEYSNLSFKNEYLNILLDKMRECGGISNKCNLNFESTRPFENIETCVNIEHNIIIHKIGYNLISSYDAYELYKDSIKYKITYDVCSSSIPKYKFWDTFGLLLSIFKQNPLESTLCINNYACTNSRFFIEINGKEPKCVNAYVGDYFEYVSELMYILKSIHTEHINPHVKFLIRTKDCDKGVNNLVDFNCNWL</sequence>
<evidence type="ECO:0000313" key="1">
    <source>
        <dbReference type="EMBL" id="QHT29206.1"/>
    </source>
</evidence>
<organism evidence="1">
    <name type="scientific">viral metagenome</name>
    <dbReference type="NCBI Taxonomy" id="1070528"/>
    <lineage>
        <taxon>unclassified sequences</taxon>
        <taxon>metagenomes</taxon>
        <taxon>organismal metagenomes</taxon>
    </lineage>
</organism>
<dbReference type="AlphaFoldDB" id="A0A6C0EJ48"/>
<dbReference type="EMBL" id="MN738871">
    <property type="protein sequence ID" value="QHT29206.1"/>
    <property type="molecule type" value="Genomic_DNA"/>
</dbReference>
<protein>
    <submittedName>
        <fullName evidence="1">Uncharacterized protein</fullName>
    </submittedName>
</protein>
<name>A0A6C0EJ48_9ZZZZ</name>
<reference evidence="1" key="1">
    <citation type="journal article" date="2020" name="Nature">
        <title>Giant virus diversity and host interactions through global metagenomics.</title>
        <authorList>
            <person name="Schulz F."/>
            <person name="Roux S."/>
            <person name="Paez-Espino D."/>
            <person name="Jungbluth S."/>
            <person name="Walsh D.A."/>
            <person name="Denef V.J."/>
            <person name="McMahon K.D."/>
            <person name="Konstantinidis K.T."/>
            <person name="Eloe-Fadrosh E.A."/>
            <person name="Kyrpides N.C."/>
            <person name="Woyke T."/>
        </authorList>
    </citation>
    <scope>NUCLEOTIDE SEQUENCE</scope>
    <source>
        <strain evidence="1">GVMAG-M-3300001351-8</strain>
    </source>
</reference>